<evidence type="ECO:0000256" key="6">
    <source>
        <dbReference type="SAM" id="MobiDB-lite"/>
    </source>
</evidence>
<dbReference type="GeneID" id="37222500"/>
<name>A0A395H5Y6_9EURO</name>
<evidence type="ECO:0000313" key="9">
    <source>
        <dbReference type="EMBL" id="RAL02565.1"/>
    </source>
</evidence>
<evidence type="ECO:0000313" key="10">
    <source>
        <dbReference type="Proteomes" id="UP000249402"/>
    </source>
</evidence>
<dbReference type="PANTHER" id="PTHR33048">
    <property type="entry name" value="PTH11-LIKE INTEGRAL MEMBRANE PROTEIN (AFU_ORTHOLOGUE AFUA_5G11245)"/>
    <property type="match status" value="1"/>
</dbReference>
<comment type="subcellular location">
    <subcellularLocation>
        <location evidence="1">Membrane</location>
        <topology evidence="1">Multi-pass membrane protein</topology>
    </subcellularLocation>
</comment>
<keyword evidence="10" id="KW-1185">Reference proteome</keyword>
<sequence>MAFSNVSDDSVLSPSPEIESNFSNPPSQETLIIGMGTALVALMVLAVTIRIWVRIRILKIWGADDTTILPAACGAISFIVIYTQGFQYGLGRHVWDVPKSMLSPRLTLLVSLCSNETPIRQTINEREVLIANTTYPFTACFTKLSILLLYRRLFPVHRERYAIWTGIWLFTILYSVLTILSAIRAAKCDNNIPWTNPQPYCTFAATTLAKWTSVLNVLSDFYVLLLPIPAIVALKLSVRRKVGVLVVFASGLCVCAASLARLIHLFIDSENHDFFWNEATIALSGMNEINIGIIVACANTFPAFIGCVRSWGCSMAEPFRTRRARQLFLYL</sequence>
<protein>
    <recommendedName>
        <fullName evidence="8">Rhodopsin domain-containing protein</fullName>
    </recommendedName>
</protein>
<accession>A0A395H5Y6</accession>
<reference evidence="9 10" key="1">
    <citation type="submission" date="2018-02" db="EMBL/GenBank/DDBJ databases">
        <title>The genomes of Aspergillus section Nigri reveals drivers in fungal speciation.</title>
        <authorList>
            <consortium name="DOE Joint Genome Institute"/>
            <person name="Vesth T.C."/>
            <person name="Nybo J."/>
            <person name="Theobald S."/>
            <person name="Brandl J."/>
            <person name="Frisvad J.C."/>
            <person name="Nielsen K.F."/>
            <person name="Lyhne E.K."/>
            <person name="Kogle M.E."/>
            <person name="Kuo A."/>
            <person name="Riley R."/>
            <person name="Clum A."/>
            <person name="Nolan M."/>
            <person name="Lipzen A."/>
            <person name="Salamov A."/>
            <person name="Henrissat B."/>
            <person name="Wiebenga A."/>
            <person name="De vries R.P."/>
            <person name="Grigoriev I.V."/>
            <person name="Mortensen U.H."/>
            <person name="Andersen M.R."/>
            <person name="Baker S.E."/>
        </authorList>
    </citation>
    <scope>NUCLEOTIDE SEQUENCE [LARGE SCALE GENOMIC DNA]</scope>
    <source>
        <strain evidence="9 10">CBS 121593</strain>
    </source>
</reference>
<dbReference type="Proteomes" id="UP000249402">
    <property type="component" value="Unassembled WGS sequence"/>
</dbReference>
<keyword evidence="3 7" id="KW-1133">Transmembrane helix</keyword>
<evidence type="ECO:0000256" key="5">
    <source>
        <dbReference type="ARBA" id="ARBA00038359"/>
    </source>
</evidence>
<dbReference type="EMBL" id="KZ824430">
    <property type="protein sequence ID" value="RAL02565.1"/>
    <property type="molecule type" value="Genomic_DNA"/>
</dbReference>
<evidence type="ECO:0000256" key="1">
    <source>
        <dbReference type="ARBA" id="ARBA00004141"/>
    </source>
</evidence>
<dbReference type="PANTHER" id="PTHR33048:SF158">
    <property type="entry name" value="MEMBRANE PROTEIN PTH11-LIKE, PUTATIVE-RELATED"/>
    <property type="match status" value="1"/>
</dbReference>
<evidence type="ECO:0000256" key="7">
    <source>
        <dbReference type="SAM" id="Phobius"/>
    </source>
</evidence>
<feature type="region of interest" description="Disordered" evidence="6">
    <location>
        <begin position="1"/>
        <end position="23"/>
    </location>
</feature>
<feature type="transmembrane region" description="Helical" evidence="7">
    <location>
        <begin position="245"/>
        <end position="267"/>
    </location>
</feature>
<dbReference type="InterPro" id="IPR049326">
    <property type="entry name" value="Rhodopsin_dom_fungi"/>
</dbReference>
<dbReference type="AlphaFoldDB" id="A0A395H5Y6"/>
<dbReference type="VEuPathDB" id="FungiDB:BO80DRAFT_403124"/>
<evidence type="ECO:0000259" key="8">
    <source>
        <dbReference type="Pfam" id="PF20684"/>
    </source>
</evidence>
<keyword evidence="4 7" id="KW-0472">Membrane</keyword>
<dbReference type="RefSeq" id="XP_025576892.1">
    <property type="nucleotide sequence ID" value="XM_025717635.1"/>
</dbReference>
<evidence type="ECO:0000256" key="4">
    <source>
        <dbReference type="ARBA" id="ARBA00023136"/>
    </source>
</evidence>
<feature type="transmembrane region" description="Helical" evidence="7">
    <location>
        <begin position="161"/>
        <end position="183"/>
    </location>
</feature>
<gene>
    <name evidence="9" type="ORF">BO80DRAFT_403124</name>
</gene>
<organism evidence="9 10">
    <name type="scientific">Aspergillus ibericus CBS 121593</name>
    <dbReference type="NCBI Taxonomy" id="1448316"/>
    <lineage>
        <taxon>Eukaryota</taxon>
        <taxon>Fungi</taxon>
        <taxon>Dikarya</taxon>
        <taxon>Ascomycota</taxon>
        <taxon>Pezizomycotina</taxon>
        <taxon>Eurotiomycetes</taxon>
        <taxon>Eurotiomycetidae</taxon>
        <taxon>Eurotiales</taxon>
        <taxon>Aspergillaceae</taxon>
        <taxon>Aspergillus</taxon>
        <taxon>Aspergillus subgen. Circumdati</taxon>
    </lineage>
</organism>
<keyword evidence="2 7" id="KW-0812">Transmembrane</keyword>
<evidence type="ECO:0000256" key="2">
    <source>
        <dbReference type="ARBA" id="ARBA00022692"/>
    </source>
</evidence>
<evidence type="ECO:0000256" key="3">
    <source>
        <dbReference type="ARBA" id="ARBA00022989"/>
    </source>
</evidence>
<proteinExistence type="inferred from homology"/>
<feature type="transmembrane region" description="Helical" evidence="7">
    <location>
        <begin position="291"/>
        <end position="312"/>
    </location>
</feature>
<feature type="domain" description="Rhodopsin" evidence="8">
    <location>
        <begin position="49"/>
        <end position="300"/>
    </location>
</feature>
<dbReference type="OrthoDB" id="10058185at2759"/>
<feature type="transmembrane region" description="Helical" evidence="7">
    <location>
        <begin position="221"/>
        <end position="238"/>
    </location>
</feature>
<dbReference type="STRING" id="1448316.A0A395H5Y6"/>
<dbReference type="GO" id="GO:0016020">
    <property type="term" value="C:membrane"/>
    <property type="evidence" value="ECO:0007669"/>
    <property type="project" value="UniProtKB-SubCell"/>
</dbReference>
<feature type="transmembrane region" description="Helical" evidence="7">
    <location>
        <begin position="31"/>
        <end position="53"/>
    </location>
</feature>
<dbReference type="Pfam" id="PF20684">
    <property type="entry name" value="Fung_rhodopsin"/>
    <property type="match status" value="1"/>
</dbReference>
<dbReference type="InterPro" id="IPR052337">
    <property type="entry name" value="SAT4-like"/>
</dbReference>
<comment type="similarity">
    <text evidence="5">Belongs to the SAT4 family.</text>
</comment>